<name>A0ABX5QJA9_9MICO</name>
<keyword evidence="6" id="KW-1185">Reference proteome</keyword>
<protein>
    <submittedName>
        <fullName evidence="5">Gfo/Idh/MocA family oxidoreductase</fullName>
    </submittedName>
</protein>
<dbReference type="Pfam" id="PF01408">
    <property type="entry name" value="GFO_IDH_MocA"/>
    <property type="match status" value="1"/>
</dbReference>
<keyword evidence="1" id="KW-0560">Oxidoreductase</keyword>
<dbReference type="InterPro" id="IPR000683">
    <property type="entry name" value="Gfo/Idh/MocA-like_OxRdtase_N"/>
</dbReference>
<feature type="domain" description="Gfo/Idh/MocA-like oxidoreductase N-terminal" evidence="3">
    <location>
        <begin position="14"/>
        <end position="141"/>
    </location>
</feature>
<organism evidence="5 6">
    <name type="scientific">Leucobacter muris</name>
    <dbReference type="NCBI Taxonomy" id="1935379"/>
    <lineage>
        <taxon>Bacteria</taxon>
        <taxon>Bacillati</taxon>
        <taxon>Actinomycetota</taxon>
        <taxon>Actinomycetes</taxon>
        <taxon>Micrococcales</taxon>
        <taxon>Microbacteriaceae</taxon>
        <taxon>Leucobacter</taxon>
    </lineage>
</organism>
<dbReference type="Gene3D" id="3.30.360.10">
    <property type="entry name" value="Dihydrodipicolinate Reductase, domain 2"/>
    <property type="match status" value="1"/>
</dbReference>
<dbReference type="InterPro" id="IPR050463">
    <property type="entry name" value="Gfo/Idh/MocA_oxidrdct_glycsds"/>
</dbReference>
<evidence type="ECO:0000256" key="1">
    <source>
        <dbReference type="ARBA" id="ARBA00023002"/>
    </source>
</evidence>
<dbReference type="PANTHER" id="PTHR43818">
    <property type="entry name" value="BCDNA.GH03377"/>
    <property type="match status" value="1"/>
</dbReference>
<dbReference type="Proteomes" id="UP000285768">
    <property type="component" value="Chromosome"/>
</dbReference>
<sequence length="390" mass="41463">MSARRSAASSPSAVRVAVAGLGWMGGLHARCYRRFAEAYPELDVSFSLAVAASRAESLREEAERRWGFERTVAAPGAAATAADVDLVSICTPNSEHADLAVSAANAGKAVWIEKPVGRTLEEVQRVHDAVQRNGTVLVVGHNYRSSPAVRELRTRIADGRIGTVEHVRGHYDAGFATDPAAPLTWRFSEAQAGGGASSDILSHLIDLAQYLNGPVAEVVGRLRTVHASRPLPAGTGGHFGGRALNEVGEVDNDDIAVTLASFANGSFGTLNASRVSRSGENALVIEIHGSLGYASWNSEHPNEFLWRDRTMSAVSKEYVDAGMPEYGRFLPGPGLGIGFDDVKLIELGELVKLLRGMPSEAATIDDALRVARVEDALRRSTASGSWIAVS</sequence>
<dbReference type="SUPFAM" id="SSF51735">
    <property type="entry name" value="NAD(P)-binding Rossmann-fold domains"/>
    <property type="match status" value="1"/>
</dbReference>
<dbReference type="InterPro" id="IPR036291">
    <property type="entry name" value="NAD(P)-bd_dom_sf"/>
</dbReference>
<evidence type="ECO:0000256" key="2">
    <source>
        <dbReference type="ARBA" id="ARBA00023027"/>
    </source>
</evidence>
<dbReference type="PANTHER" id="PTHR43818:SF11">
    <property type="entry name" value="BCDNA.GH03377"/>
    <property type="match status" value="1"/>
</dbReference>
<feature type="domain" description="GFO/IDH/MocA-like oxidoreductase" evidence="4">
    <location>
        <begin position="149"/>
        <end position="293"/>
    </location>
</feature>
<evidence type="ECO:0000313" key="6">
    <source>
        <dbReference type="Proteomes" id="UP000285768"/>
    </source>
</evidence>
<dbReference type="InterPro" id="IPR055170">
    <property type="entry name" value="GFO_IDH_MocA-like_dom"/>
</dbReference>
<dbReference type="Gene3D" id="3.40.50.720">
    <property type="entry name" value="NAD(P)-binding Rossmann-like Domain"/>
    <property type="match status" value="1"/>
</dbReference>
<keyword evidence="2" id="KW-0520">NAD</keyword>
<gene>
    <name evidence="5" type="ORF">Leucomu_14730</name>
</gene>
<evidence type="ECO:0000259" key="3">
    <source>
        <dbReference type="Pfam" id="PF01408"/>
    </source>
</evidence>
<dbReference type="EMBL" id="CP035037">
    <property type="protein sequence ID" value="QAB19005.1"/>
    <property type="molecule type" value="Genomic_DNA"/>
</dbReference>
<dbReference type="SUPFAM" id="SSF55347">
    <property type="entry name" value="Glyceraldehyde-3-phosphate dehydrogenase-like, C-terminal domain"/>
    <property type="match status" value="1"/>
</dbReference>
<dbReference type="Pfam" id="PF22725">
    <property type="entry name" value="GFO_IDH_MocA_C3"/>
    <property type="match status" value="1"/>
</dbReference>
<accession>A0ABX5QJA9</accession>
<evidence type="ECO:0000313" key="5">
    <source>
        <dbReference type="EMBL" id="QAB19005.1"/>
    </source>
</evidence>
<proteinExistence type="predicted"/>
<reference evidence="5 6" key="1">
    <citation type="submission" date="2019-01" db="EMBL/GenBank/DDBJ databases">
        <title>Leucobacter muris sp. nov. isolated from the nose of a laboratory mouse.</title>
        <authorList>
            <person name="Benga L."/>
            <person name="Sproeer C."/>
            <person name="Schumann P."/>
            <person name="Verbarg S."/>
            <person name="Bunk B."/>
            <person name="Engelhardt E."/>
            <person name="Benten P.M."/>
            <person name="Sager M."/>
        </authorList>
    </citation>
    <scope>NUCLEOTIDE SEQUENCE [LARGE SCALE GENOMIC DNA]</scope>
    <source>
        <strain evidence="5 6">DSM 101948</strain>
    </source>
</reference>
<dbReference type="RefSeq" id="WP_128387687.1">
    <property type="nucleotide sequence ID" value="NZ_CP035037.1"/>
</dbReference>
<evidence type="ECO:0000259" key="4">
    <source>
        <dbReference type="Pfam" id="PF22725"/>
    </source>
</evidence>